<gene>
    <name evidence="1" type="ORF">MMF93_12385</name>
</gene>
<organism evidence="1 2">
    <name type="scientific">Streptomyces tubbatahanensis</name>
    <dbReference type="NCBI Taxonomy" id="2923272"/>
    <lineage>
        <taxon>Bacteria</taxon>
        <taxon>Bacillati</taxon>
        <taxon>Actinomycetota</taxon>
        <taxon>Actinomycetes</taxon>
        <taxon>Kitasatosporales</taxon>
        <taxon>Streptomycetaceae</taxon>
        <taxon>Streptomyces</taxon>
    </lineage>
</organism>
<dbReference type="Pfam" id="PF19866">
    <property type="entry name" value="DUF6339"/>
    <property type="match status" value="1"/>
</dbReference>
<dbReference type="InterPro" id="IPR045920">
    <property type="entry name" value="DUF6339"/>
</dbReference>
<evidence type="ECO:0000313" key="1">
    <source>
        <dbReference type="EMBL" id="UNS97214.1"/>
    </source>
</evidence>
<keyword evidence="2" id="KW-1185">Reference proteome</keyword>
<protein>
    <submittedName>
        <fullName evidence="1">DUF6339 family protein</fullName>
    </submittedName>
</protein>
<evidence type="ECO:0000313" key="2">
    <source>
        <dbReference type="Proteomes" id="UP001202244"/>
    </source>
</evidence>
<reference evidence="1 2" key="1">
    <citation type="journal article" date="2023" name="Microbiol. Spectr.">
        <title>Synergy between Genome Mining, Metabolomics, and Bioinformatics Uncovers Antibacterial Chlorinated Carbazole Alkaloids and Their Biosynthetic Gene Cluster from Streptomyces tubbatahanensis sp. nov., a Novel Actinomycete Isolated from Sulu Sea, Philippines.</title>
        <authorList>
            <person name="Tenebro C.P."/>
            <person name="Trono D.J.V.L."/>
            <person name="Balida L.A.P."/>
            <person name="Bayog L.K.A."/>
            <person name="Bruna J.R."/>
            <person name="Sabido E.M."/>
            <person name="Caspe D.P.C."/>
            <person name="de Los Santos E.L.C."/>
            <person name="Saludes J.P."/>
            <person name="Dalisay D.S."/>
        </authorList>
    </citation>
    <scope>NUCLEOTIDE SEQUENCE [LARGE SCALE GENOMIC DNA]</scope>
    <source>
        <strain evidence="1 2">DSD3025</strain>
    </source>
</reference>
<accession>A0ABY3XRW1</accession>
<dbReference type="Proteomes" id="UP001202244">
    <property type="component" value="Chromosome"/>
</dbReference>
<proteinExistence type="predicted"/>
<dbReference type="EMBL" id="CP093846">
    <property type="protein sequence ID" value="UNS97214.1"/>
    <property type="molecule type" value="Genomic_DNA"/>
</dbReference>
<sequence length="290" mass="32365">MMGKPTSQPFYLKLLPDRSASPFLTEGLLTGAENVKSIQLNEIASPLAEERRFQWSAIRDLVEDAMYGHEENRTKADAWLAPRLHATLRLTRSEAADPGLWNYLALGVAPDYVLWRHLPAGRRRAEPAPVNVKYFKGPGDKQAFSRLWWAAEFFRDGPDYQPVVTACGDQEMLNTALRQKVSDHRPTVQAVIRLLADGTLSASRETSALLRAVNAAAATLFFDALAPDVEHAPAAVQAWVDGAENAMPVSRRVLPEGPEEERTPKESVETLVEYFRELFAEAPIRDRETT</sequence>
<name>A0ABY3XRW1_9ACTN</name>